<reference evidence="7" key="1">
    <citation type="journal article" date="2015" name="Nature">
        <title>Complex archaea that bridge the gap between prokaryotes and eukaryotes.</title>
        <authorList>
            <person name="Spang A."/>
            <person name="Saw J.H."/>
            <person name="Jorgensen S.L."/>
            <person name="Zaremba-Niedzwiedzka K."/>
            <person name="Martijn J."/>
            <person name="Lind A.E."/>
            <person name="van Eijk R."/>
            <person name="Schleper C."/>
            <person name="Guy L."/>
            <person name="Ettema T.J."/>
        </authorList>
    </citation>
    <scope>NUCLEOTIDE SEQUENCE</scope>
</reference>
<dbReference type="InterPro" id="IPR001789">
    <property type="entry name" value="Sig_transdc_resp-reg_receiver"/>
</dbReference>
<evidence type="ECO:0000256" key="3">
    <source>
        <dbReference type="ARBA" id="ARBA00023125"/>
    </source>
</evidence>
<dbReference type="Pfam" id="PF00072">
    <property type="entry name" value="Response_reg"/>
    <property type="match status" value="1"/>
</dbReference>
<gene>
    <name evidence="7" type="ORF">LCGC14_2171400</name>
</gene>
<dbReference type="AlphaFoldDB" id="A0A0F9GKZ6"/>
<keyword evidence="1" id="KW-0597">Phosphoprotein</keyword>
<dbReference type="PANTHER" id="PTHR43214">
    <property type="entry name" value="TWO-COMPONENT RESPONSE REGULATOR"/>
    <property type="match status" value="1"/>
</dbReference>
<evidence type="ECO:0000256" key="4">
    <source>
        <dbReference type="ARBA" id="ARBA00023163"/>
    </source>
</evidence>
<proteinExistence type="predicted"/>
<feature type="domain" description="Response regulatory" evidence="6">
    <location>
        <begin position="5"/>
        <end position="121"/>
    </location>
</feature>
<evidence type="ECO:0000313" key="7">
    <source>
        <dbReference type="EMBL" id="KKL63807.1"/>
    </source>
</evidence>
<dbReference type="CDD" id="cd17535">
    <property type="entry name" value="REC_NarL-like"/>
    <property type="match status" value="1"/>
</dbReference>
<sequence length="218" mass="23969">MPRTRIMIADDHVLVREGIRALLALHDDVEVVGEASDGKEAITMADKLRPDIVLMDISMPGLGGLEATVEIKKTNPDIKILVLSQYDDKEYVRRFLKAGVAGYILKKAVGEELITAIRAVARGEAYLYPSIASSVIDGYLVKGMPEVEDPFDRITDRELQVLKLIAEGLSHKEIASTLGISTKTVIAHQSNICEKLDIHTKAGLIKYAYKKSIVKPDS</sequence>
<dbReference type="PROSITE" id="PS50043">
    <property type="entry name" value="HTH_LUXR_2"/>
    <property type="match status" value="1"/>
</dbReference>
<accession>A0A0F9GKZ6</accession>
<dbReference type="SUPFAM" id="SSF52172">
    <property type="entry name" value="CheY-like"/>
    <property type="match status" value="1"/>
</dbReference>
<dbReference type="SUPFAM" id="SSF46894">
    <property type="entry name" value="C-terminal effector domain of the bipartite response regulators"/>
    <property type="match status" value="1"/>
</dbReference>
<protein>
    <recommendedName>
        <fullName evidence="8">DNA-binding response regulator</fullName>
    </recommendedName>
</protein>
<dbReference type="PROSITE" id="PS50110">
    <property type="entry name" value="RESPONSE_REGULATORY"/>
    <property type="match status" value="1"/>
</dbReference>
<dbReference type="InterPro" id="IPR011006">
    <property type="entry name" value="CheY-like_superfamily"/>
</dbReference>
<evidence type="ECO:0000256" key="2">
    <source>
        <dbReference type="ARBA" id="ARBA00023015"/>
    </source>
</evidence>
<dbReference type="InterPro" id="IPR058245">
    <property type="entry name" value="NreC/VraR/RcsB-like_REC"/>
</dbReference>
<keyword evidence="3" id="KW-0238">DNA-binding</keyword>
<feature type="domain" description="HTH luxR-type" evidence="5">
    <location>
        <begin position="147"/>
        <end position="212"/>
    </location>
</feature>
<keyword evidence="2" id="KW-0805">Transcription regulation</keyword>
<name>A0A0F9GKZ6_9ZZZZ</name>
<dbReference type="InterPro" id="IPR000792">
    <property type="entry name" value="Tscrpt_reg_LuxR_C"/>
</dbReference>
<dbReference type="InterPro" id="IPR016032">
    <property type="entry name" value="Sig_transdc_resp-reg_C-effctor"/>
</dbReference>
<dbReference type="SMART" id="SM00421">
    <property type="entry name" value="HTH_LUXR"/>
    <property type="match status" value="1"/>
</dbReference>
<evidence type="ECO:0000256" key="1">
    <source>
        <dbReference type="ARBA" id="ARBA00022553"/>
    </source>
</evidence>
<dbReference type="SMART" id="SM00448">
    <property type="entry name" value="REC"/>
    <property type="match status" value="1"/>
</dbReference>
<dbReference type="CDD" id="cd06170">
    <property type="entry name" value="LuxR_C_like"/>
    <property type="match status" value="1"/>
</dbReference>
<dbReference type="Pfam" id="PF00196">
    <property type="entry name" value="GerE"/>
    <property type="match status" value="1"/>
</dbReference>
<dbReference type="PANTHER" id="PTHR43214:SF41">
    <property type="entry name" value="NITRATE_NITRITE RESPONSE REGULATOR PROTEIN NARP"/>
    <property type="match status" value="1"/>
</dbReference>
<dbReference type="GO" id="GO:0003677">
    <property type="term" value="F:DNA binding"/>
    <property type="evidence" value="ECO:0007669"/>
    <property type="project" value="UniProtKB-KW"/>
</dbReference>
<comment type="caution">
    <text evidence="7">The sequence shown here is derived from an EMBL/GenBank/DDBJ whole genome shotgun (WGS) entry which is preliminary data.</text>
</comment>
<dbReference type="PRINTS" id="PR00038">
    <property type="entry name" value="HTHLUXR"/>
</dbReference>
<organism evidence="7">
    <name type="scientific">marine sediment metagenome</name>
    <dbReference type="NCBI Taxonomy" id="412755"/>
    <lineage>
        <taxon>unclassified sequences</taxon>
        <taxon>metagenomes</taxon>
        <taxon>ecological metagenomes</taxon>
    </lineage>
</organism>
<dbReference type="InterPro" id="IPR039420">
    <property type="entry name" value="WalR-like"/>
</dbReference>
<dbReference type="GO" id="GO:0000160">
    <property type="term" value="P:phosphorelay signal transduction system"/>
    <property type="evidence" value="ECO:0007669"/>
    <property type="project" value="InterPro"/>
</dbReference>
<dbReference type="GO" id="GO:0006355">
    <property type="term" value="P:regulation of DNA-templated transcription"/>
    <property type="evidence" value="ECO:0007669"/>
    <property type="project" value="InterPro"/>
</dbReference>
<dbReference type="Gene3D" id="3.40.50.2300">
    <property type="match status" value="1"/>
</dbReference>
<keyword evidence="4" id="KW-0804">Transcription</keyword>
<evidence type="ECO:0008006" key="8">
    <source>
        <dbReference type="Google" id="ProtNLM"/>
    </source>
</evidence>
<evidence type="ECO:0000259" key="6">
    <source>
        <dbReference type="PROSITE" id="PS50110"/>
    </source>
</evidence>
<evidence type="ECO:0000259" key="5">
    <source>
        <dbReference type="PROSITE" id="PS50043"/>
    </source>
</evidence>
<dbReference type="EMBL" id="LAZR01028041">
    <property type="protein sequence ID" value="KKL63807.1"/>
    <property type="molecule type" value="Genomic_DNA"/>
</dbReference>